<keyword evidence="3" id="KW-0812">Transmembrane</keyword>
<name>A0A3D8V9Q6_9GAMM</name>
<dbReference type="RefSeq" id="WP_115843425.1">
    <property type="nucleotide sequence ID" value="NZ_CP183976.1"/>
</dbReference>
<accession>A0A3D8V9Q6</accession>
<evidence type="ECO:0000256" key="2">
    <source>
        <dbReference type="SAM" id="MobiDB-lite"/>
    </source>
</evidence>
<keyword evidence="3" id="KW-0472">Membrane</keyword>
<feature type="region of interest" description="Disordered" evidence="2">
    <location>
        <begin position="1"/>
        <end position="31"/>
    </location>
</feature>
<keyword evidence="5" id="KW-1185">Reference proteome</keyword>
<dbReference type="EMBL" id="QTJR01000011">
    <property type="protein sequence ID" value="RDY66136.1"/>
    <property type="molecule type" value="Genomic_DNA"/>
</dbReference>
<evidence type="ECO:0000256" key="3">
    <source>
        <dbReference type="SAM" id="Phobius"/>
    </source>
</evidence>
<keyword evidence="1" id="KW-0175">Coiled coil</keyword>
<reference evidence="4 5" key="1">
    <citation type="submission" date="2018-08" db="EMBL/GenBank/DDBJ databases">
        <title>Lysobacter soli KCTC 22011, whole genome shotgun sequence.</title>
        <authorList>
            <person name="Zhang X."/>
            <person name="Feng G."/>
            <person name="Zhu H."/>
        </authorList>
    </citation>
    <scope>NUCLEOTIDE SEQUENCE [LARGE SCALE GENOMIC DNA]</scope>
    <source>
        <strain evidence="4 5">KCTC 22011</strain>
    </source>
</reference>
<dbReference type="Proteomes" id="UP000256829">
    <property type="component" value="Unassembled WGS sequence"/>
</dbReference>
<keyword evidence="3" id="KW-1133">Transmembrane helix</keyword>
<proteinExistence type="predicted"/>
<evidence type="ECO:0000313" key="5">
    <source>
        <dbReference type="Proteomes" id="UP000256829"/>
    </source>
</evidence>
<evidence type="ECO:0000313" key="4">
    <source>
        <dbReference type="EMBL" id="RDY66136.1"/>
    </source>
</evidence>
<feature type="region of interest" description="Disordered" evidence="2">
    <location>
        <begin position="73"/>
        <end position="149"/>
    </location>
</feature>
<sequence length="251" mass="26933">MPDTDRNDSPADWSGAFASLPMETPPAGGWQRMQRALDATPARRTRRQWPMWLAAAAIGAVALVPVLRLADRQTPSESTELAARKRAPIDTSRPPLAASKRPETRVADTTEAAPSNGAKPAESAPPALKPDDATRVATKTPDDAERDARAAQLRDHVAALQSESAQLEALLAIARDDRVASASGAALAVEFDRRIGRIDASLSQPGLDDVDRAALWQARVSTMRELAGIETTQRWLQSSGERYDGALVSVD</sequence>
<comment type="caution">
    <text evidence="4">The sequence shown here is derived from an EMBL/GenBank/DDBJ whole genome shotgun (WGS) entry which is preliminary data.</text>
</comment>
<protein>
    <submittedName>
        <fullName evidence="4">Uncharacterized protein</fullName>
    </submittedName>
</protein>
<gene>
    <name evidence="4" type="ORF">DX912_14265</name>
</gene>
<feature type="coiled-coil region" evidence="1">
    <location>
        <begin position="150"/>
        <end position="177"/>
    </location>
</feature>
<feature type="transmembrane region" description="Helical" evidence="3">
    <location>
        <begin position="51"/>
        <end position="70"/>
    </location>
</feature>
<organism evidence="4 5">
    <name type="scientific">Lysobacter soli</name>
    <dbReference type="NCBI Taxonomy" id="453783"/>
    <lineage>
        <taxon>Bacteria</taxon>
        <taxon>Pseudomonadati</taxon>
        <taxon>Pseudomonadota</taxon>
        <taxon>Gammaproteobacteria</taxon>
        <taxon>Lysobacterales</taxon>
        <taxon>Lysobacteraceae</taxon>
        <taxon>Lysobacter</taxon>
    </lineage>
</organism>
<dbReference type="AlphaFoldDB" id="A0A3D8V9Q6"/>
<feature type="compositionally biased region" description="Basic and acidic residues" evidence="2">
    <location>
        <begin position="129"/>
        <end position="149"/>
    </location>
</feature>
<evidence type="ECO:0000256" key="1">
    <source>
        <dbReference type="SAM" id="Coils"/>
    </source>
</evidence>